<accession>A0A4Y2H9D1</accession>
<keyword evidence="2" id="KW-1185">Reference proteome</keyword>
<organism evidence="1 2">
    <name type="scientific">Araneus ventricosus</name>
    <name type="common">Orbweaver spider</name>
    <name type="synonym">Epeira ventricosa</name>
    <dbReference type="NCBI Taxonomy" id="182803"/>
    <lineage>
        <taxon>Eukaryota</taxon>
        <taxon>Metazoa</taxon>
        <taxon>Ecdysozoa</taxon>
        <taxon>Arthropoda</taxon>
        <taxon>Chelicerata</taxon>
        <taxon>Arachnida</taxon>
        <taxon>Araneae</taxon>
        <taxon>Araneomorphae</taxon>
        <taxon>Entelegynae</taxon>
        <taxon>Araneoidea</taxon>
        <taxon>Araneidae</taxon>
        <taxon>Araneus</taxon>
    </lineage>
</organism>
<protein>
    <submittedName>
        <fullName evidence="1">Uncharacterized protein</fullName>
    </submittedName>
</protein>
<dbReference type="AlphaFoldDB" id="A0A4Y2H9D1"/>
<comment type="caution">
    <text evidence="1">The sequence shown here is derived from an EMBL/GenBank/DDBJ whole genome shotgun (WGS) entry which is preliminary data.</text>
</comment>
<evidence type="ECO:0000313" key="1">
    <source>
        <dbReference type="EMBL" id="GBM61635.1"/>
    </source>
</evidence>
<dbReference type="EMBL" id="BGPR01001776">
    <property type="protein sequence ID" value="GBM61635.1"/>
    <property type="molecule type" value="Genomic_DNA"/>
</dbReference>
<dbReference type="Proteomes" id="UP000499080">
    <property type="component" value="Unassembled WGS sequence"/>
</dbReference>
<name>A0A4Y2H9D1_ARAVE</name>
<reference evidence="1 2" key="1">
    <citation type="journal article" date="2019" name="Sci. Rep.">
        <title>Orb-weaving spider Araneus ventricosus genome elucidates the spidroin gene catalogue.</title>
        <authorList>
            <person name="Kono N."/>
            <person name="Nakamura H."/>
            <person name="Ohtoshi R."/>
            <person name="Moran D.A.P."/>
            <person name="Shinohara A."/>
            <person name="Yoshida Y."/>
            <person name="Fujiwara M."/>
            <person name="Mori M."/>
            <person name="Tomita M."/>
            <person name="Arakawa K."/>
        </authorList>
    </citation>
    <scope>NUCLEOTIDE SEQUENCE [LARGE SCALE GENOMIC DNA]</scope>
</reference>
<gene>
    <name evidence="1" type="ORF">AVEN_122251_1</name>
</gene>
<sequence>MFNDLVVRFLSRGRRIPDSKSNSTEDPPNMWLHAKSYVGVQTSFSWYGAEAWRGICRIRGRLTLVKNYEVHSKIAAVLLQDGTLKLLKLKLTFPLQINHRNGLVTMSCISIGGSRVRDPYLLEITIYVEPMHAVFSLIWLCKSGI</sequence>
<evidence type="ECO:0000313" key="2">
    <source>
        <dbReference type="Proteomes" id="UP000499080"/>
    </source>
</evidence>
<proteinExistence type="predicted"/>